<comment type="caution">
    <text evidence="2">The sequence shown here is derived from an EMBL/GenBank/DDBJ whole genome shotgun (WGS) entry which is preliminary data.</text>
</comment>
<dbReference type="InterPro" id="IPR043732">
    <property type="entry name" value="DUF5675"/>
</dbReference>
<dbReference type="RefSeq" id="WP_206580216.1">
    <property type="nucleotide sequence ID" value="NZ_JAFKCT010000013.1"/>
</dbReference>
<feature type="domain" description="DUF5675" evidence="1">
    <location>
        <begin position="5"/>
        <end position="56"/>
    </location>
</feature>
<gene>
    <name evidence="2" type="ORF">J0A68_20970</name>
</gene>
<evidence type="ECO:0000313" key="3">
    <source>
        <dbReference type="Proteomes" id="UP000664317"/>
    </source>
</evidence>
<sequence length="148" mass="16446">MDLLLTREYWPGGTNGRLYWRGEFLSLTIEPPASHFRPHSRCIPEGKYGVELDQNNDLSIHQLLSALEVGNPPVSRIAGLGMETGMPHIVLASAITGEGKGVPDYQALRRLKIRIGQALGKGEKSLLEIRSCPEQALNLTYHQIAWMD</sequence>
<keyword evidence="3" id="KW-1185">Reference proteome</keyword>
<name>A0ABS3C8J9_9BACT</name>
<proteinExistence type="predicted"/>
<dbReference type="Pfam" id="PF18925">
    <property type="entry name" value="DUF5675"/>
    <property type="match status" value="1"/>
</dbReference>
<evidence type="ECO:0000313" key="2">
    <source>
        <dbReference type="EMBL" id="MBN7813441.1"/>
    </source>
</evidence>
<accession>A0ABS3C8J9</accession>
<evidence type="ECO:0000259" key="1">
    <source>
        <dbReference type="Pfam" id="PF18925"/>
    </source>
</evidence>
<dbReference type="Proteomes" id="UP000664317">
    <property type="component" value="Unassembled WGS sequence"/>
</dbReference>
<dbReference type="EMBL" id="JAFKCT010000013">
    <property type="protein sequence ID" value="MBN7813441.1"/>
    <property type="molecule type" value="Genomic_DNA"/>
</dbReference>
<organism evidence="2 3">
    <name type="scientific">Algoriphagus oliviformis</name>
    <dbReference type="NCBI Taxonomy" id="2811231"/>
    <lineage>
        <taxon>Bacteria</taxon>
        <taxon>Pseudomonadati</taxon>
        <taxon>Bacteroidota</taxon>
        <taxon>Cytophagia</taxon>
        <taxon>Cytophagales</taxon>
        <taxon>Cyclobacteriaceae</taxon>
        <taxon>Algoriphagus</taxon>
    </lineage>
</organism>
<reference evidence="2 3" key="1">
    <citation type="submission" date="2021-03" db="EMBL/GenBank/DDBJ databases">
        <title>novel species isolated from a fishpond in China.</title>
        <authorList>
            <person name="Lu H."/>
            <person name="Cai Z."/>
        </authorList>
    </citation>
    <scope>NUCLEOTIDE SEQUENCE [LARGE SCALE GENOMIC DNA]</scope>
    <source>
        <strain evidence="2 3">H41</strain>
    </source>
</reference>
<protein>
    <recommendedName>
        <fullName evidence="1">DUF5675 domain-containing protein</fullName>
    </recommendedName>
</protein>